<dbReference type="SUPFAM" id="SSF53850">
    <property type="entry name" value="Periplasmic binding protein-like II"/>
    <property type="match status" value="1"/>
</dbReference>
<reference evidence="1 2" key="1">
    <citation type="journal article" date="2013" name="Genome Announc.">
        <title>Complete Genome Sequence of Glaciecola psychrophila Strain 170T.</title>
        <authorList>
            <person name="Yin J."/>
            <person name="Chen J."/>
            <person name="Liu G."/>
            <person name="Yu Y."/>
            <person name="Song L."/>
            <person name="Wang X."/>
            <person name="Qu X."/>
        </authorList>
    </citation>
    <scope>NUCLEOTIDE SEQUENCE [LARGE SCALE GENOMIC DNA]</scope>
    <source>
        <strain evidence="1 2">170</strain>
    </source>
</reference>
<proteinExistence type="predicted"/>
<dbReference type="HOGENOM" id="CLU_080965_2_1_6"/>
<gene>
    <name evidence="1" type="ORF">C427_1835</name>
</gene>
<dbReference type="OrthoDB" id="245568at2"/>
<dbReference type="RefSeq" id="WP_015430632.1">
    <property type="nucleotide sequence ID" value="NC_020514.1"/>
</dbReference>
<name>M4RP46_9ALTE</name>
<dbReference type="AlphaFoldDB" id="M4RP46"/>
<dbReference type="STRING" id="1129794.C427_1835"/>
<dbReference type="PATRIC" id="fig|1129794.4.peg.1818"/>
<evidence type="ECO:0000313" key="1">
    <source>
        <dbReference type="EMBL" id="AGH43944.1"/>
    </source>
</evidence>
<accession>M4RP46</accession>
<dbReference type="EMBL" id="CP003837">
    <property type="protein sequence ID" value="AGH43944.1"/>
    <property type="molecule type" value="Genomic_DNA"/>
</dbReference>
<dbReference type="eggNOG" id="COG0834">
    <property type="taxonomic scope" value="Bacteria"/>
</dbReference>
<evidence type="ECO:0008006" key="3">
    <source>
        <dbReference type="Google" id="ProtNLM"/>
    </source>
</evidence>
<dbReference type="Proteomes" id="UP000011864">
    <property type="component" value="Chromosome"/>
</dbReference>
<organism evidence="1 2">
    <name type="scientific">Paraglaciecola psychrophila 170</name>
    <dbReference type="NCBI Taxonomy" id="1129794"/>
    <lineage>
        <taxon>Bacteria</taxon>
        <taxon>Pseudomonadati</taxon>
        <taxon>Pseudomonadota</taxon>
        <taxon>Gammaproteobacteria</taxon>
        <taxon>Alteromonadales</taxon>
        <taxon>Alteromonadaceae</taxon>
        <taxon>Paraglaciecola</taxon>
    </lineage>
</organism>
<protein>
    <recommendedName>
        <fullName evidence="3">Solute-binding protein family 3/N-terminal domain-containing protein</fullName>
    </recommendedName>
</protein>
<keyword evidence="2" id="KW-1185">Reference proteome</keyword>
<dbReference type="KEGG" id="gps:C427_1835"/>
<evidence type="ECO:0000313" key="2">
    <source>
        <dbReference type="Proteomes" id="UP000011864"/>
    </source>
</evidence>
<sequence>MLKMPILIFGLLMFTSSMLIAEPLRFAQITNSPDQIVGAAVLKVIYAKAGVPIEIIPLSGKRALLESSQGRLDGEVHRILEIGSIYPSLIKVPTATNYIKQTIFSKNKEAIVDGCESLRGKLVGRARGVRHAEICTQGIDNVAVFPDSNSLMKSLDRDIVDYAITSNLNGLVQLEKLGISSVIALKPTLGKRLLFHYLHKKA</sequence>